<protein>
    <submittedName>
        <fullName evidence="2">Uncharacterized protein</fullName>
    </submittedName>
</protein>
<evidence type="ECO:0000256" key="1">
    <source>
        <dbReference type="SAM" id="Phobius"/>
    </source>
</evidence>
<accession>A0ABU7PGJ9</accession>
<evidence type="ECO:0000313" key="3">
    <source>
        <dbReference type="Proteomes" id="UP001344658"/>
    </source>
</evidence>
<dbReference type="EMBL" id="JAZEWV010000023">
    <property type="protein sequence ID" value="MEE4544949.1"/>
    <property type="molecule type" value="Genomic_DNA"/>
</dbReference>
<dbReference type="RefSeq" id="WP_330798182.1">
    <property type="nucleotide sequence ID" value="NZ_JAZEWV010000023.1"/>
</dbReference>
<proteinExistence type="predicted"/>
<name>A0ABU7PGJ9_9ACTN</name>
<feature type="transmembrane region" description="Helical" evidence="1">
    <location>
        <begin position="21"/>
        <end position="44"/>
    </location>
</feature>
<reference evidence="2 3" key="1">
    <citation type="submission" date="2023-12" db="EMBL/GenBank/DDBJ databases">
        <title>Streptomyces sp. V4-01.</title>
        <authorList>
            <person name="Somphong A."/>
            <person name="Phongsopitanun W."/>
        </authorList>
    </citation>
    <scope>NUCLEOTIDE SEQUENCE [LARGE SCALE GENOMIC DNA]</scope>
    <source>
        <strain evidence="2 3">V4-01</strain>
    </source>
</reference>
<keyword evidence="1" id="KW-0472">Membrane</keyword>
<keyword evidence="1" id="KW-0812">Transmembrane</keyword>
<dbReference type="Proteomes" id="UP001344658">
    <property type="component" value="Unassembled WGS sequence"/>
</dbReference>
<keyword evidence="3" id="KW-1185">Reference proteome</keyword>
<evidence type="ECO:0000313" key="2">
    <source>
        <dbReference type="EMBL" id="MEE4544949.1"/>
    </source>
</evidence>
<sequence length="66" mass="7239">MRLPIRAVHAPRALHRERLSRIYPAVVAAALSALLNAVLLGWAAPVRRRRAAAPSGMRRNSAHARP</sequence>
<gene>
    <name evidence="2" type="ORF">V2S66_23655</name>
</gene>
<organism evidence="2 3">
    <name type="scientific">Actinacidiphila polyblastidii</name>
    <dbReference type="NCBI Taxonomy" id="3110430"/>
    <lineage>
        <taxon>Bacteria</taxon>
        <taxon>Bacillati</taxon>
        <taxon>Actinomycetota</taxon>
        <taxon>Actinomycetes</taxon>
        <taxon>Kitasatosporales</taxon>
        <taxon>Streptomycetaceae</taxon>
        <taxon>Actinacidiphila</taxon>
    </lineage>
</organism>
<comment type="caution">
    <text evidence="2">The sequence shown here is derived from an EMBL/GenBank/DDBJ whole genome shotgun (WGS) entry which is preliminary data.</text>
</comment>
<keyword evidence="1" id="KW-1133">Transmembrane helix</keyword>